<gene>
    <name evidence="10" type="ORF">SORBI_3001G385200</name>
</gene>
<evidence type="ECO:0000256" key="3">
    <source>
        <dbReference type="ARBA" id="ARBA00022692"/>
    </source>
</evidence>
<dbReference type="GO" id="GO:0006886">
    <property type="term" value="P:intracellular protein transport"/>
    <property type="evidence" value="ECO:0000318"/>
    <property type="project" value="GO_Central"/>
</dbReference>
<sequence>MAPPLSILAVILHVVSATAVKALVFDVPSGSSKCLTEELHRRAVSHASYRVVAESTSAADRRILVRVTGPRGEELYVAEGGERGEFRFEAAEDGEHTACFWSPRYERGTVVSVDVQWATTSVGGGAHAGGSGSPPAVAVASEGRIATIIGELKKLEDSARLIHQEMLSFRQSELEMQRLNEDTATRIEYQSFMFRNKPCLLMHQSWHSELWSREAVGTWKFQRTTSLGAHQSTCLLPSQLASSHCC</sequence>
<keyword evidence="4 8" id="KW-0732">Signal</keyword>
<protein>
    <recommendedName>
        <fullName evidence="9">GOLD domain-containing protein</fullName>
    </recommendedName>
</protein>
<evidence type="ECO:0000313" key="11">
    <source>
        <dbReference type="Proteomes" id="UP000000768"/>
    </source>
</evidence>
<reference evidence="10 11" key="1">
    <citation type="journal article" date="2009" name="Nature">
        <title>The Sorghum bicolor genome and the diversification of grasses.</title>
        <authorList>
            <person name="Paterson A.H."/>
            <person name="Bowers J.E."/>
            <person name="Bruggmann R."/>
            <person name="Dubchak I."/>
            <person name="Grimwood J."/>
            <person name="Gundlach H."/>
            <person name="Haberer G."/>
            <person name="Hellsten U."/>
            <person name="Mitros T."/>
            <person name="Poliakov A."/>
            <person name="Schmutz J."/>
            <person name="Spannagl M."/>
            <person name="Tang H."/>
            <person name="Wang X."/>
            <person name="Wicker T."/>
            <person name="Bharti A.K."/>
            <person name="Chapman J."/>
            <person name="Feltus F.A."/>
            <person name="Gowik U."/>
            <person name="Grigoriev I.V."/>
            <person name="Lyons E."/>
            <person name="Maher C.A."/>
            <person name="Martis M."/>
            <person name="Narechania A."/>
            <person name="Otillar R.P."/>
            <person name="Penning B.W."/>
            <person name="Salamov A.A."/>
            <person name="Wang Y."/>
            <person name="Zhang L."/>
            <person name="Carpita N.C."/>
            <person name="Freeling M."/>
            <person name="Gingle A.R."/>
            <person name="Hash C.T."/>
            <person name="Keller B."/>
            <person name="Klein P."/>
            <person name="Kresovich S."/>
            <person name="McCann M.C."/>
            <person name="Ming R."/>
            <person name="Peterson D.G."/>
            <person name="Mehboob-ur-Rahman"/>
            <person name="Ware D."/>
            <person name="Westhoff P."/>
            <person name="Mayer K.F."/>
            <person name="Messing J."/>
            <person name="Rokhsar D.S."/>
        </authorList>
    </citation>
    <scope>NUCLEOTIDE SEQUENCE [LARGE SCALE GENOMIC DNA]</scope>
    <source>
        <strain evidence="11">cv. BTx623</strain>
    </source>
</reference>
<dbReference type="GO" id="GO:0007030">
    <property type="term" value="P:Golgi organization"/>
    <property type="evidence" value="ECO:0000318"/>
    <property type="project" value="GO_Central"/>
</dbReference>
<evidence type="ECO:0000256" key="8">
    <source>
        <dbReference type="SAM" id="SignalP"/>
    </source>
</evidence>
<keyword evidence="6" id="KW-0472">Membrane</keyword>
<name>A0A1Z5S9Q2_SORBI</name>
<feature type="chain" id="PRO_5012487235" description="GOLD domain-containing protein" evidence="8">
    <location>
        <begin position="18"/>
        <end position="246"/>
    </location>
</feature>
<feature type="domain" description="GOLD" evidence="9">
    <location>
        <begin position="32"/>
        <end position="117"/>
    </location>
</feature>
<evidence type="ECO:0000259" key="9">
    <source>
        <dbReference type="PROSITE" id="PS50866"/>
    </source>
</evidence>
<evidence type="ECO:0000256" key="7">
    <source>
        <dbReference type="RuleBase" id="RU003827"/>
    </source>
</evidence>
<dbReference type="InterPro" id="IPR009038">
    <property type="entry name" value="GOLD_dom"/>
</dbReference>
<feature type="signal peptide" evidence="8">
    <location>
        <begin position="1"/>
        <end position="17"/>
    </location>
</feature>
<dbReference type="PROSITE" id="PS50866">
    <property type="entry name" value="GOLD"/>
    <property type="match status" value="1"/>
</dbReference>
<dbReference type="AlphaFoldDB" id="A0A1Z5S9Q2"/>
<dbReference type="GO" id="GO:0006888">
    <property type="term" value="P:endoplasmic reticulum to Golgi vesicle-mediated transport"/>
    <property type="evidence" value="ECO:0000318"/>
    <property type="project" value="GO_Central"/>
</dbReference>
<dbReference type="GO" id="GO:0016020">
    <property type="term" value="C:membrane"/>
    <property type="evidence" value="ECO:0007669"/>
    <property type="project" value="UniProtKB-SubCell"/>
</dbReference>
<dbReference type="GO" id="GO:0005783">
    <property type="term" value="C:endoplasmic reticulum"/>
    <property type="evidence" value="ECO:0000318"/>
    <property type="project" value="GO_Central"/>
</dbReference>
<dbReference type="ExpressionAtlas" id="A0A1Z5S9Q2">
    <property type="expression patterns" value="baseline and differential"/>
</dbReference>
<dbReference type="Pfam" id="PF01105">
    <property type="entry name" value="EMP24_GP25L"/>
    <property type="match status" value="1"/>
</dbReference>
<evidence type="ECO:0000256" key="6">
    <source>
        <dbReference type="ARBA" id="ARBA00023136"/>
    </source>
</evidence>
<evidence type="ECO:0000256" key="4">
    <source>
        <dbReference type="ARBA" id="ARBA00022729"/>
    </source>
</evidence>
<dbReference type="PANTHER" id="PTHR22811">
    <property type="entry name" value="TRANSMEMBRANE EMP24 DOMAIN-CONTAINING PROTEIN"/>
    <property type="match status" value="1"/>
</dbReference>
<proteinExistence type="inferred from homology"/>
<accession>A0A1Z5S9Q2</accession>
<dbReference type="GO" id="GO:0005794">
    <property type="term" value="C:Golgi apparatus"/>
    <property type="evidence" value="ECO:0000318"/>
    <property type="project" value="GO_Central"/>
</dbReference>
<dbReference type="STRING" id="4558.A0A1Z5S9Q2"/>
<dbReference type="Proteomes" id="UP000000768">
    <property type="component" value="Chromosome 1"/>
</dbReference>
<keyword evidence="5" id="KW-1133">Transmembrane helix</keyword>
<dbReference type="InterPro" id="IPR015720">
    <property type="entry name" value="Emp24-like"/>
</dbReference>
<keyword evidence="11" id="KW-1185">Reference proteome</keyword>
<evidence type="ECO:0000313" key="10">
    <source>
        <dbReference type="EMBL" id="OQU92664.1"/>
    </source>
</evidence>
<reference evidence="11" key="2">
    <citation type="journal article" date="2018" name="Plant J.">
        <title>The Sorghum bicolor reference genome: improved assembly, gene annotations, a transcriptome atlas, and signatures of genome organization.</title>
        <authorList>
            <person name="McCormick R.F."/>
            <person name="Truong S.K."/>
            <person name="Sreedasyam A."/>
            <person name="Jenkins J."/>
            <person name="Shu S."/>
            <person name="Sims D."/>
            <person name="Kennedy M."/>
            <person name="Amirebrahimi M."/>
            <person name="Weers B.D."/>
            <person name="McKinley B."/>
            <person name="Mattison A."/>
            <person name="Morishige D.T."/>
            <person name="Grimwood J."/>
            <person name="Schmutz J."/>
            <person name="Mullet J.E."/>
        </authorList>
    </citation>
    <scope>NUCLEOTIDE SEQUENCE [LARGE SCALE GENOMIC DNA]</scope>
    <source>
        <strain evidence="11">cv. BTx623</strain>
    </source>
</reference>
<evidence type="ECO:0000256" key="1">
    <source>
        <dbReference type="ARBA" id="ARBA00004479"/>
    </source>
</evidence>
<dbReference type="SMART" id="SM01190">
    <property type="entry name" value="EMP24_GP25L"/>
    <property type="match status" value="1"/>
</dbReference>
<dbReference type="Gramene" id="OQU92664">
    <property type="protein sequence ID" value="OQU92664"/>
    <property type="gene ID" value="SORBI_3001G385200"/>
</dbReference>
<comment type="similarity">
    <text evidence="2 7">Belongs to the EMP24/GP25L family.</text>
</comment>
<keyword evidence="3 7" id="KW-0812">Transmembrane</keyword>
<dbReference type="GO" id="GO:0030134">
    <property type="term" value="C:COPII-coated ER to Golgi transport vesicle"/>
    <property type="evidence" value="ECO:0000318"/>
    <property type="project" value="GO_Central"/>
</dbReference>
<comment type="subcellular location">
    <subcellularLocation>
        <location evidence="1 7">Membrane</location>
        <topology evidence="1 7">Single-pass type I membrane protein</topology>
    </subcellularLocation>
</comment>
<organism evidence="10 11">
    <name type="scientific">Sorghum bicolor</name>
    <name type="common">Sorghum</name>
    <name type="synonym">Sorghum vulgare</name>
    <dbReference type="NCBI Taxonomy" id="4558"/>
    <lineage>
        <taxon>Eukaryota</taxon>
        <taxon>Viridiplantae</taxon>
        <taxon>Streptophyta</taxon>
        <taxon>Embryophyta</taxon>
        <taxon>Tracheophyta</taxon>
        <taxon>Spermatophyta</taxon>
        <taxon>Magnoliopsida</taxon>
        <taxon>Liliopsida</taxon>
        <taxon>Poales</taxon>
        <taxon>Poaceae</taxon>
        <taxon>PACMAD clade</taxon>
        <taxon>Panicoideae</taxon>
        <taxon>Andropogonodae</taxon>
        <taxon>Andropogoneae</taxon>
        <taxon>Sorghinae</taxon>
        <taxon>Sorghum</taxon>
    </lineage>
</organism>
<dbReference type="GO" id="GO:0005793">
    <property type="term" value="C:endoplasmic reticulum-Golgi intermediate compartment"/>
    <property type="evidence" value="ECO:0000318"/>
    <property type="project" value="GO_Central"/>
</dbReference>
<dbReference type="InParanoid" id="A0A1Z5S9Q2"/>
<dbReference type="EMBL" id="CM000760">
    <property type="protein sequence ID" value="OQU92664.1"/>
    <property type="molecule type" value="Genomic_DNA"/>
</dbReference>
<evidence type="ECO:0000256" key="5">
    <source>
        <dbReference type="ARBA" id="ARBA00022989"/>
    </source>
</evidence>
<evidence type="ECO:0000256" key="2">
    <source>
        <dbReference type="ARBA" id="ARBA00007104"/>
    </source>
</evidence>